<dbReference type="OMA" id="AMPARTH"/>
<gene>
    <name evidence="2" type="primary">LOC107795893</name>
</gene>
<dbReference type="RefSeq" id="XP_016474086.2">
    <property type="nucleotide sequence ID" value="XM_016618600.2"/>
</dbReference>
<reference evidence="2" key="2">
    <citation type="submission" date="2025-08" db="UniProtKB">
        <authorList>
            <consortium name="RefSeq"/>
        </authorList>
    </citation>
    <scope>IDENTIFICATION</scope>
    <source>
        <tissue evidence="2">Leaf</tissue>
    </source>
</reference>
<dbReference type="OrthoDB" id="1304164at2759"/>
<dbReference type="GO" id="GO:0000911">
    <property type="term" value="P:cytokinesis by cell plate formation"/>
    <property type="evidence" value="ECO:0007669"/>
    <property type="project" value="InterPro"/>
</dbReference>
<dbReference type="KEGG" id="nta:107795893"/>
<keyword evidence="1" id="KW-1185">Reference proteome</keyword>
<protein>
    <submittedName>
        <fullName evidence="2">Uncharacterized protein LOC107795893</fullName>
    </submittedName>
</protein>
<sequence length="663" mass="73046">MQSGGIGWAEMQGQGNARSGSNAGRRPQNAKAAAQRLAQVMAYQQADDDEEKDELYEYNPVVVAPSTAAIGLGGRPNRTRTPLSVRTSIEPQASTTRPASLGIRPSASTDSLGQKPVRASIEENASSTRPTSIRTSIEQHALTTRPTSILGIRPSLSSESLDQQPLSARSTTPIRTSLRSGSSLEHQQQQQQQYVHVHQHSHSSIQTTSSTSAAVPSKLTFQSKNTLEQPPSARAPTTPLASNQLSSQSSIPEQPLSARALAANGSGHFGGKPVPVVPSNVPVSLRPVGSNAAAIEPHPEARKDKRLSVDFGTFKYKEPPTQPSSSALQDEVDMLQEENESLLEKLRLAEERCEEAEARARQLEQQVASLGEGVSMEARLLSRKQAALQQREAALKVAAQTYGGKSDELAALRTEAESLRTMTRRMILSQEEMEEVVLKRCWLARYWSLCVRYGIHTDIAGAKQEYWSSLAPLPLEVVLEAGQKAKDENSLLYNDPEEREALPHDLSELSGDGNVESMLLVDKGLRELTSLKVEGAVALAMAQQRRLTALRATDDMRLPMEGQSFSEAFELSPEETEDVQFKQAWLTYLWRRTKNHGVEPDIAEERLQFWINQGGQPLTSHDAVHVERGHIELKKLGIETQLWKECRSIDPENTQKIQKENDF</sequence>
<evidence type="ECO:0000313" key="2">
    <source>
        <dbReference type="RefSeq" id="XP_016474086.2"/>
    </source>
</evidence>
<dbReference type="InterPro" id="IPR040321">
    <property type="entry name" value="SCD2-like"/>
</dbReference>
<accession>A0A1S4ABV2</accession>
<reference evidence="1" key="1">
    <citation type="journal article" date="2014" name="Nat. Commun.">
        <title>The tobacco genome sequence and its comparison with those of tomato and potato.</title>
        <authorList>
            <person name="Sierro N."/>
            <person name="Battey J.N."/>
            <person name="Ouadi S."/>
            <person name="Bakaher N."/>
            <person name="Bovet L."/>
            <person name="Willig A."/>
            <person name="Goepfert S."/>
            <person name="Peitsch M.C."/>
            <person name="Ivanov N.V."/>
        </authorList>
    </citation>
    <scope>NUCLEOTIDE SEQUENCE [LARGE SCALE GENOMIC DNA]</scope>
</reference>
<dbReference type="PANTHER" id="PTHR31762">
    <property type="entry name" value="FAS-BINDING FACTOR-LIKE PROTEIN"/>
    <property type="match status" value="1"/>
</dbReference>
<proteinExistence type="predicted"/>
<dbReference type="PaxDb" id="4097-A0A1S4ABP1"/>
<dbReference type="STRING" id="4097.A0A1S4ABP1"/>
<dbReference type="PANTHER" id="PTHR31762:SF10">
    <property type="entry name" value="FAS-BINDING FACTOR-LIKE PROTEIN"/>
    <property type="match status" value="1"/>
</dbReference>
<evidence type="ECO:0000313" key="1">
    <source>
        <dbReference type="Proteomes" id="UP000790787"/>
    </source>
</evidence>
<organism evidence="1 2">
    <name type="scientific">Nicotiana tabacum</name>
    <name type="common">Common tobacco</name>
    <dbReference type="NCBI Taxonomy" id="4097"/>
    <lineage>
        <taxon>Eukaryota</taxon>
        <taxon>Viridiplantae</taxon>
        <taxon>Streptophyta</taxon>
        <taxon>Embryophyta</taxon>
        <taxon>Tracheophyta</taxon>
        <taxon>Spermatophyta</taxon>
        <taxon>Magnoliopsida</taxon>
        <taxon>eudicotyledons</taxon>
        <taxon>Gunneridae</taxon>
        <taxon>Pentapetalae</taxon>
        <taxon>asterids</taxon>
        <taxon>lamiids</taxon>
        <taxon>Solanales</taxon>
        <taxon>Solanaceae</taxon>
        <taxon>Nicotianoideae</taxon>
        <taxon>Nicotianeae</taxon>
        <taxon>Nicotiana</taxon>
    </lineage>
</organism>
<dbReference type="Proteomes" id="UP000790787">
    <property type="component" value="Chromosome 17"/>
</dbReference>
<name>A0A1S4ABV2_TOBAC</name>